<name>A0A182S309_ANOFN</name>
<organism evidence="1">
    <name type="scientific">Anopheles funestus</name>
    <name type="common">African malaria mosquito</name>
    <dbReference type="NCBI Taxonomy" id="62324"/>
    <lineage>
        <taxon>Eukaryota</taxon>
        <taxon>Metazoa</taxon>
        <taxon>Ecdysozoa</taxon>
        <taxon>Arthropoda</taxon>
        <taxon>Hexapoda</taxon>
        <taxon>Insecta</taxon>
        <taxon>Pterygota</taxon>
        <taxon>Neoptera</taxon>
        <taxon>Endopterygota</taxon>
        <taxon>Diptera</taxon>
        <taxon>Nematocera</taxon>
        <taxon>Culicoidea</taxon>
        <taxon>Culicidae</taxon>
        <taxon>Anophelinae</taxon>
        <taxon>Anopheles</taxon>
    </lineage>
</organism>
<evidence type="ECO:0000313" key="1">
    <source>
        <dbReference type="EnsemblMetazoa" id="AFUN014823-PA"/>
    </source>
</evidence>
<dbReference type="EnsemblMetazoa" id="AFUN014823-RA">
    <property type="protein sequence ID" value="AFUN014823-PA"/>
    <property type="gene ID" value="AFUN014823"/>
</dbReference>
<reference evidence="1" key="1">
    <citation type="submission" date="2020-05" db="UniProtKB">
        <authorList>
            <consortium name="EnsemblMetazoa"/>
        </authorList>
    </citation>
    <scope>IDENTIFICATION</scope>
    <source>
        <strain evidence="1">FUMOZ</strain>
    </source>
</reference>
<dbReference type="AlphaFoldDB" id="A0A182S309"/>
<sequence>MCACPRLSGNVNVEPCKSHALGAKMCSPACIEMAEDVSDARGRCAGIRWSVGKVRAQRMNE</sequence>
<protein>
    <submittedName>
        <fullName evidence="1">Uncharacterized protein</fullName>
    </submittedName>
</protein>
<dbReference type="VEuPathDB" id="VectorBase:AFUN014823"/>
<accession>A0A182S309</accession>
<proteinExistence type="predicted"/>